<organism evidence="2 3">
    <name type="scientific">Hymenobacter caeli</name>
    <dbReference type="NCBI Taxonomy" id="2735894"/>
    <lineage>
        <taxon>Bacteria</taxon>
        <taxon>Pseudomonadati</taxon>
        <taxon>Bacteroidota</taxon>
        <taxon>Cytophagia</taxon>
        <taxon>Cytophagales</taxon>
        <taxon>Hymenobacteraceae</taxon>
        <taxon>Hymenobacter</taxon>
    </lineage>
</organism>
<dbReference type="SUPFAM" id="SSF56219">
    <property type="entry name" value="DNase I-like"/>
    <property type="match status" value="1"/>
</dbReference>
<dbReference type="Proteomes" id="UP000779507">
    <property type="component" value="Unassembled WGS sequence"/>
</dbReference>
<dbReference type="NCBIfam" id="NF038128">
    <property type="entry name" value="choice_anch_J"/>
    <property type="match status" value="1"/>
</dbReference>
<dbReference type="NCBIfam" id="TIGR04183">
    <property type="entry name" value="Por_Secre_tail"/>
    <property type="match status" value="1"/>
</dbReference>
<dbReference type="Gene3D" id="2.60.120.200">
    <property type="match status" value="1"/>
</dbReference>
<sequence length="1031" mass="107884">MKHILLSGLAACLALLAPRAHAQATLGTSPYTESFDGLATGLPTGFSVYTGATATALGTAAPAPVLTPSAEASTVATSTIWTATNGNFKNYASATGLHSKATAAAQAAAPNRALGVRQTGAFGDGTTATGAGPAFVFRVANTTGKTDFALSFKLQSLDSTSGRTTTWRVDYGTGTTPTAFTQVGTTSTTGPVFSSTTVTASFGGALDNLAGPVWIRIVAPTATTGAQNRPSSAIDDFALSWSANAAAPSLAVAPAALDFGKQTINQPSAPQTYTLTGANLTGPVMVRGGSVSKDGITFSDSLTYTVAELAQPRQVYVRVTPNRLGQVAGASTSEITNRSVGATSRTVTVTVTGNDPTQTVYDFNACTGSTTLSDGFTQYSVVGAQAWACTTFGRDPGNPAGTAAYPNAVQMNGYANGANVTNEDWLISPALSLSGTTYPLLSYWTRTAFNGPPLRLLVSTNYAGTGSPNAAGVTWTDLNASFPAQGSDVWTLTPSIDLSAYKAGPVYVAFVYNSTTDEGARWTVDDVVLTNSATPSPPAVRLSAQNLSFGYQAVNTPAYAVLNLTTTNLTGPLTITSPGPAFQLSKDSVAYSPSLTYSQAEASNRTLAVRVRFLPTQAATTYTAAPTVATSGVPTLTLNLSGNTYDVANTLEVVNWNMEWFGSSAAGLGPNDKDLQYTNASKVLKGLNADVYALLEVVDTVRLRNLVAAMPGYAYRVSYFGSYADDSLDADYAGAQKLAFVYRTSVVHNAKFSSFFRSKEAQARPDFSYWSSGRFPYVMQADVTLNGVTKPVTFVAIHGKANTSPTATSYARRKSASDELKAKLDADYAGKDFMVLGDINDDLDQTITAGITPPVTSYSAFTNDSLNYPSPTLQELSLKGKKSTVSYNDVIDHVITSKSLYSYFIKGTAEVQTGIAGTIANYGSTTSDHYPVLTRYAFASTVTGTKARSTAALALYPNPAGQTVRLDVPEAGSGLRLLVHTATGQLVLDGRGTAAQLNQQLNQRLGSLQAGVYLLQVIGAQQTYVNRLLKQ</sequence>
<accession>A0ABX2FV69</accession>
<proteinExistence type="predicted"/>
<feature type="chain" id="PRO_5046522125" description="T9SS type A sorting domain-containing protein" evidence="1">
    <location>
        <begin position="23"/>
        <end position="1031"/>
    </location>
</feature>
<gene>
    <name evidence="2" type="ORF">HNP98_003562</name>
</gene>
<protein>
    <recommendedName>
        <fullName evidence="4">T9SS type A sorting domain-containing protein</fullName>
    </recommendedName>
</protein>
<dbReference type="Gene3D" id="3.60.10.10">
    <property type="entry name" value="Endonuclease/exonuclease/phosphatase"/>
    <property type="match status" value="1"/>
</dbReference>
<dbReference type="EMBL" id="JABSNP010000019">
    <property type="protein sequence ID" value="NRT20718.1"/>
    <property type="molecule type" value="Genomic_DNA"/>
</dbReference>
<evidence type="ECO:0000313" key="2">
    <source>
        <dbReference type="EMBL" id="NRT20718.1"/>
    </source>
</evidence>
<evidence type="ECO:0000313" key="3">
    <source>
        <dbReference type="Proteomes" id="UP000779507"/>
    </source>
</evidence>
<feature type="signal peptide" evidence="1">
    <location>
        <begin position="1"/>
        <end position="22"/>
    </location>
</feature>
<comment type="caution">
    <text evidence="2">The sequence shown here is derived from an EMBL/GenBank/DDBJ whole genome shotgun (WGS) entry which is preliminary data.</text>
</comment>
<keyword evidence="1" id="KW-0732">Signal</keyword>
<name>A0ABX2FV69_9BACT</name>
<keyword evidence="3" id="KW-1185">Reference proteome</keyword>
<dbReference type="InterPro" id="IPR036691">
    <property type="entry name" value="Endo/exonu/phosph_ase_sf"/>
</dbReference>
<evidence type="ECO:0000256" key="1">
    <source>
        <dbReference type="SAM" id="SignalP"/>
    </source>
</evidence>
<reference evidence="2 3" key="1">
    <citation type="submission" date="2020-05" db="EMBL/GenBank/DDBJ databases">
        <title>Genomic Encyclopedia of Type Strains, Phase IV (KMG-V): Genome sequencing to study the core and pangenomes of soil and plant-associated prokaryotes.</title>
        <authorList>
            <person name="Whitman W."/>
        </authorList>
    </citation>
    <scope>NUCLEOTIDE SEQUENCE [LARGE SCALE GENOMIC DNA]</scope>
    <source>
        <strain evidence="2 3">9A</strain>
    </source>
</reference>
<dbReference type="RefSeq" id="WP_173811481.1">
    <property type="nucleotide sequence ID" value="NZ_JABSNP010000019.1"/>
</dbReference>
<evidence type="ECO:0008006" key="4">
    <source>
        <dbReference type="Google" id="ProtNLM"/>
    </source>
</evidence>
<dbReference type="InterPro" id="IPR026444">
    <property type="entry name" value="Secre_tail"/>
</dbReference>